<organism evidence="3 4">
    <name type="scientific">Chitinophaga cymbidii</name>
    <dbReference type="NCBI Taxonomy" id="1096750"/>
    <lineage>
        <taxon>Bacteria</taxon>
        <taxon>Pseudomonadati</taxon>
        <taxon>Bacteroidota</taxon>
        <taxon>Chitinophagia</taxon>
        <taxon>Chitinophagales</taxon>
        <taxon>Chitinophagaceae</taxon>
        <taxon>Chitinophaga</taxon>
    </lineage>
</organism>
<dbReference type="OrthoDB" id="1041979at2"/>
<keyword evidence="4" id="KW-1185">Reference proteome</keyword>
<dbReference type="Gene3D" id="2.60.40.1740">
    <property type="entry name" value="hypothetical protein (bacova_03559)"/>
    <property type="match status" value="1"/>
</dbReference>
<dbReference type="Pfam" id="PF08522">
    <property type="entry name" value="BT_3987-like_N"/>
    <property type="match status" value="1"/>
</dbReference>
<dbReference type="InterPro" id="IPR013728">
    <property type="entry name" value="BT_3987-like_N"/>
</dbReference>
<evidence type="ECO:0000259" key="1">
    <source>
        <dbReference type="Pfam" id="PF08522"/>
    </source>
</evidence>
<feature type="domain" description="DUF5627" evidence="2">
    <location>
        <begin position="175"/>
        <end position="305"/>
    </location>
</feature>
<proteinExistence type="predicted"/>
<accession>A0A512RSK0</accession>
<name>A0A512RSK0_9BACT</name>
<dbReference type="Pfam" id="PF18620">
    <property type="entry name" value="DUF5627"/>
    <property type="match status" value="1"/>
</dbReference>
<sequence length="317" mass="35457">MKKILIPIIIIFVLASCNKDVEFPDYEYQTIYFAYQYPVRTITFGEDIFSTELDNQGKCRIMATTGGVYYSKKDIHVGIRVDHSLLGNGLLFGAGQQEILPMPDHYYSLAAGNIVIPQGGLTGGVEVQLTDAFFNDPRAIMNTYVIPLRISEKGSADSILAGKDFILYAIKYVNPWHGNYLRRGKDVFTGSVNQTIVRHQQYVEKDEVNKLYTRSMNTIEFPVVFKDKDGVNVNCPLLLAFDEAGKCTVSAANSSFTATGNGQFVKRGEKNSWGGKDRDVLYLSYQVTLPDMQVSATDTLVMRDRAVVMETFTPVDK</sequence>
<reference evidence="3 4" key="1">
    <citation type="submission" date="2019-07" db="EMBL/GenBank/DDBJ databases">
        <title>Whole genome shotgun sequence of Chitinophaga cymbidii NBRC 109752.</title>
        <authorList>
            <person name="Hosoyama A."/>
            <person name="Uohara A."/>
            <person name="Ohji S."/>
            <person name="Ichikawa N."/>
        </authorList>
    </citation>
    <scope>NUCLEOTIDE SEQUENCE [LARGE SCALE GENOMIC DNA]</scope>
    <source>
        <strain evidence="3 4">NBRC 109752</strain>
    </source>
</reference>
<gene>
    <name evidence="3" type="ORF">CCY01nite_49330</name>
</gene>
<dbReference type="Gene3D" id="2.40.128.420">
    <property type="match status" value="1"/>
</dbReference>
<evidence type="ECO:0000259" key="2">
    <source>
        <dbReference type="Pfam" id="PF18620"/>
    </source>
</evidence>
<dbReference type="PROSITE" id="PS51257">
    <property type="entry name" value="PROKAR_LIPOPROTEIN"/>
    <property type="match status" value="1"/>
</dbReference>
<evidence type="ECO:0008006" key="5">
    <source>
        <dbReference type="Google" id="ProtNLM"/>
    </source>
</evidence>
<dbReference type="RefSeq" id="WP_146867287.1">
    <property type="nucleotide sequence ID" value="NZ_BKAU01000007.1"/>
</dbReference>
<feature type="domain" description="BT-3987-like N-terminal" evidence="1">
    <location>
        <begin position="28"/>
        <end position="155"/>
    </location>
</feature>
<evidence type="ECO:0000313" key="3">
    <source>
        <dbReference type="EMBL" id="GEP98673.1"/>
    </source>
</evidence>
<dbReference type="Proteomes" id="UP000321436">
    <property type="component" value="Unassembled WGS sequence"/>
</dbReference>
<protein>
    <recommendedName>
        <fullName evidence="5">Adhesin</fullName>
    </recommendedName>
</protein>
<evidence type="ECO:0000313" key="4">
    <source>
        <dbReference type="Proteomes" id="UP000321436"/>
    </source>
</evidence>
<dbReference type="AlphaFoldDB" id="A0A512RSK0"/>
<dbReference type="EMBL" id="BKAU01000007">
    <property type="protein sequence ID" value="GEP98673.1"/>
    <property type="molecule type" value="Genomic_DNA"/>
</dbReference>
<dbReference type="InterPro" id="IPR040580">
    <property type="entry name" value="DUF5627"/>
</dbReference>
<comment type="caution">
    <text evidence="3">The sequence shown here is derived from an EMBL/GenBank/DDBJ whole genome shotgun (WGS) entry which is preliminary data.</text>
</comment>